<organism evidence="2 3">
    <name type="scientific">Endosaccharibacter trunci</name>
    <dbReference type="NCBI Taxonomy" id="2812733"/>
    <lineage>
        <taxon>Bacteria</taxon>
        <taxon>Pseudomonadati</taxon>
        <taxon>Pseudomonadota</taxon>
        <taxon>Alphaproteobacteria</taxon>
        <taxon>Acetobacterales</taxon>
        <taxon>Acetobacteraceae</taxon>
        <taxon>Endosaccharibacter</taxon>
    </lineage>
</organism>
<protein>
    <recommendedName>
        <fullName evidence="4">Lipoprotein</fullName>
    </recommendedName>
</protein>
<proteinExistence type="predicted"/>
<evidence type="ECO:0000313" key="3">
    <source>
        <dbReference type="Proteomes" id="UP001524587"/>
    </source>
</evidence>
<evidence type="ECO:0000256" key="1">
    <source>
        <dbReference type="SAM" id="SignalP"/>
    </source>
</evidence>
<sequence length="47" mass="5566">MSRTLLRVARPVAFVAAMLSLSACVVAQPRPYYVGYWHHPYYHPYYY</sequence>
<reference evidence="2 3" key="1">
    <citation type="submission" date="2022-06" db="EMBL/GenBank/DDBJ databases">
        <title>Endosaccharibacter gen. nov., sp. nov., endophytic bacteria isolated from sugarcane.</title>
        <authorList>
            <person name="Pitiwittayakul N."/>
            <person name="Yukphan P."/>
            <person name="Charoenyingcharoen P."/>
            <person name="Tanasupawat S."/>
        </authorList>
    </citation>
    <scope>NUCLEOTIDE SEQUENCE [LARGE SCALE GENOMIC DNA]</scope>
    <source>
        <strain evidence="2 3">KSS8</strain>
    </source>
</reference>
<name>A0ABT1WBE1_9PROT</name>
<keyword evidence="3" id="KW-1185">Reference proteome</keyword>
<comment type="caution">
    <text evidence="2">The sequence shown here is derived from an EMBL/GenBank/DDBJ whole genome shotgun (WGS) entry which is preliminary data.</text>
</comment>
<dbReference type="PROSITE" id="PS51257">
    <property type="entry name" value="PROKAR_LIPOPROTEIN"/>
    <property type="match status" value="1"/>
</dbReference>
<evidence type="ECO:0008006" key="4">
    <source>
        <dbReference type="Google" id="ProtNLM"/>
    </source>
</evidence>
<accession>A0ABT1WBE1</accession>
<feature type="signal peptide" evidence="1">
    <location>
        <begin position="1"/>
        <end position="27"/>
    </location>
</feature>
<dbReference type="RefSeq" id="WP_422865051.1">
    <property type="nucleotide sequence ID" value="NZ_JAMSKV010000013.1"/>
</dbReference>
<dbReference type="EMBL" id="JAMSKV010000013">
    <property type="protein sequence ID" value="MCQ8279572.1"/>
    <property type="molecule type" value="Genomic_DNA"/>
</dbReference>
<gene>
    <name evidence="2" type="ORF">NFI95_14090</name>
</gene>
<feature type="chain" id="PRO_5045053137" description="Lipoprotein" evidence="1">
    <location>
        <begin position="28"/>
        <end position="47"/>
    </location>
</feature>
<keyword evidence="1" id="KW-0732">Signal</keyword>
<dbReference type="Proteomes" id="UP001524587">
    <property type="component" value="Unassembled WGS sequence"/>
</dbReference>
<evidence type="ECO:0000313" key="2">
    <source>
        <dbReference type="EMBL" id="MCQ8279572.1"/>
    </source>
</evidence>